<keyword evidence="2" id="KW-1185">Reference proteome</keyword>
<dbReference type="EMBL" id="UZAN01052444">
    <property type="protein sequence ID" value="VDP89497.1"/>
    <property type="molecule type" value="Genomic_DNA"/>
</dbReference>
<protein>
    <submittedName>
        <fullName evidence="3">Carboxymuconolactone decarboxylase family protein</fullName>
    </submittedName>
</protein>
<name>A0A183AZ47_9TREM</name>
<evidence type="ECO:0000313" key="1">
    <source>
        <dbReference type="EMBL" id="VDP89497.1"/>
    </source>
</evidence>
<organism evidence="3">
    <name type="scientific">Echinostoma caproni</name>
    <dbReference type="NCBI Taxonomy" id="27848"/>
    <lineage>
        <taxon>Eukaryota</taxon>
        <taxon>Metazoa</taxon>
        <taxon>Spiralia</taxon>
        <taxon>Lophotrochozoa</taxon>
        <taxon>Platyhelminthes</taxon>
        <taxon>Trematoda</taxon>
        <taxon>Digenea</taxon>
        <taxon>Plagiorchiida</taxon>
        <taxon>Echinostomata</taxon>
        <taxon>Echinostomatoidea</taxon>
        <taxon>Echinostomatidae</taxon>
        <taxon>Echinostoma</taxon>
    </lineage>
</organism>
<reference evidence="3" key="1">
    <citation type="submission" date="2016-06" db="UniProtKB">
        <authorList>
            <consortium name="WormBaseParasite"/>
        </authorList>
    </citation>
    <scope>IDENTIFICATION</scope>
</reference>
<reference evidence="1 2" key="2">
    <citation type="submission" date="2018-11" db="EMBL/GenBank/DDBJ databases">
        <authorList>
            <consortium name="Pathogen Informatics"/>
        </authorList>
    </citation>
    <scope>NUCLEOTIDE SEQUENCE [LARGE SCALE GENOMIC DNA]</scope>
    <source>
        <strain evidence="1 2">Egypt</strain>
    </source>
</reference>
<accession>A0A183AZ47</accession>
<evidence type="ECO:0000313" key="2">
    <source>
        <dbReference type="Proteomes" id="UP000272942"/>
    </source>
</evidence>
<proteinExistence type="predicted"/>
<sequence>MSLRLSRSPRLTANLKQAQDMDTTLVNPNFQFAMEQCYYTRTDSTNKLLLSTVIKSTLLRADNAPGEEEKHFELGAVATDRSLLVGVYNAAMSVKPGAQQLLIDMRDYLFDRGM</sequence>
<dbReference type="AlphaFoldDB" id="A0A183AZ47"/>
<gene>
    <name evidence="1" type="ORF">ECPE_LOCUS12232</name>
</gene>
<dbReference type="WBParaSite" id="ECPE_0001226801-mRNA-1">
    <property type="protein sequence ID" value="ECPE_0001226801-mRNA-1"/>
    <property type="gene ID" value="ECPE_0001226801"/>
</dbReference>
<dbReference type="Proteomes" id="UP000272942">
    <property type="component" value="Unassembled WGS sequence"/>
</dbReference>
<evidence type="ECO:0000313" key="3">
    <source>
        <dbReference type="WBParaSite" id="ECPE_0001226801-mRNA-1"/>
    </source>
</evidence>